<keyword evidence="4 7" id="KW-0812">Transmembrane</keyword>
<feature type="transmembrane region" description="Helical" evidence="7">
    <location>
        <begin position="77"/>
        <end position="95"/>
    </location>
</feature>
<feature type="transmembrane region" description="Helical" evidence="7">
    <location>
        <begin position="239"/>
        <end position="258"/>
    </location>
</feature>
<evidence type="ECO:0000313" key="9">
    <source>
        <dbReference type="Proteomes" id="UP000663586"/>
    </source>
</evidence>
<comment type="similarity">
    <text evidence="7">Belongs to the 4-toluene sulfonate uptake permease (TSUP) (TC 2.A.102) family.</text>
</comment>
<evidence type="ECO:0000256" key="7">
    <source>
        <dbReference type="RuleBase" id="RU363041"/>
    </source>
</evidence>
<dbReference type="AlphaFoldDB" id="A0A897MVN8"/>
<dbReference type="InterPro" id="IPR052017">
    <property type="entry name" value="TSUP"/>
</dbReference>
<comment type="subcellular location">
    <subcellularLocation>
        <location evidence="1 7">Cell membrane</location>
        <topology evidence="1 7">Multi-pass membrane protein</topology>
    </subcellularLocation>
</comment>
<dbReference type="InterPro" id="IPR002781">
    <property type="entry name" value="TM_pro_TauE-like"/>
</dbReference>
<evidence type="ECO:0000256" key="4">
    <source>
        <dbReference type="ARBA" id="ARBA00022692"/>
    </source>
</evidence>
<evidence type="ECO:0000256" key="2">
    <source>
        <dbReference type="ARBA" id="ARBA00022448"/>
    </source>
</evidence>
<organism evidence="8 9">
    <name type="scientific">Natranaeroarchaeum sulfidigenes</name>
    <dbReference type="NCBI Taxonomy" id="2784880"/>
    <lineage>
        <taxon>Archaea</taxon>
        <taxon>Methanobacteriati</taxon>
        <taxon>Methanobacteriota</taxon>
        <taxon>Stenosarchaea group</taxon>
        <taxon>Halobacteria</taxon>
        <taxon>Halobacteriales</taxon>
        <taxon>Natronoarchaeaceae</taxon>
        <taxon>Natranaeroarchaeum</taxon>
    </lineage>
</organism>
<feature type="transmembrane region" description="Helical" evidence="7">
    <location>
        <begin position="205"/>
        <end position="227"/>
    </location>
</feature>
<dbReference type="EMBL" id="CP064786">
    <property type="protein sequence ID" value="QSG02999.1"/>
    <property type="molecule type" value="Genomic_DNA"/>
</dbReference>
<dbReference type="Pfam" id="PF01925">
    <property type="entry name" value="TauE"/>
    <property type="match status" value="1"/>
</dbReference>
<keyword evidence="6 7" id="KW-0472">Membrane</keyword>
<evidence type="ECO:0000256" key="6">
    <source>
        <dbReference type="ARBA" id="ARBA00023136"/>
    </source>
</evidence>
<dbReference type="Proteomes" id="UP000663586">
    <property type="component" value="Chromosome"/>
</dbReference>
<keyword evidence="5 7" id="KW-1133">Transmembrane helix</keyword>
<evidence type="ECO:0000256" key="1">
    <source>
        <dbReference type="ARBA" id="ARBA00004651"/>
    </source>
</evidence>
<sequence length="259" mass="25900">MIDSLASVAALLAVIVLAGAVNGLAGFGFAVVATMALATVIDPATAVVFMIVPILGVNLSLVGELSGDQLRTCGRRFAPLLVAALAGMIVGLVALDTLPDAPLRIGLGLVTLAFVGSLQQVVSIPAVGRAKEACFVESTGSMAGVGLASGVLFGATNVGVQLIAYLKSCNLSHGLFVGVTAMLFLGLNAVRVGAAGALGLYPDSLVFLASVAAAVPAVAGVLIGTRLRHRLGESLRRRVVLGLLTIIGIRLLLGGAGIA</sequence>
<keyword evidence="3 7" id="KW-1003">Cell membrane</keyword>
<gene>
    <name evidence="8" type="ORF">AArcS_1789</name>
</gene>
<evidence type="ECO:0000256" key="5">
    <source>
        <dbReference type="ARBA" id="ARBA00022989"/>
    </source>
</evidence>
<dbReference type="GO" id="GO:0005886">
    <property type="term" value="C:plasma membrane"/>
    <property type="evidence" value="ECO:0007669"/>
    <property type="project" value="UniProtKB-SubCell"/>
</dbReference>
<dbReference type="RefSeq" id="WP_238477067.1">
    <property type="nucleotide sequence ID" value="NZ_CP064786.1"/>
</dbReference>
<reference evidence="8" key="1">
    <citation type="submission" date="2020-11" db="EMBL/GenBank/DDBJ databases">
        <title>Carbohydrate-dependent, anaerobic sulfur respiration: A novel catabolism in halophilic archaea.</title>
        <authorList>
            <person name="Sorokin D.Y."/>
            <person name="Messina E."/>
            <person name="Smedile F."/>
            <person name="La Cono V."/>
            <person name="Hallsworth J.E."/>
            <person name="Yakimov M.M."/>
        </authorList>
    </citation>
    <scope>NUCLEOTIDE SEQUENCE</scope>
    <source>
        <strain evidence="8">AArc-S</strain>
    </source>
</reference>
<proteinExistence type="inferred from homology"/>
<dbReference type="PANTHER" id="PTHR30269">
    <property type="entry name" value="TRANSMEMBRANE PROTEIN YFCA"/>
    <property type="match status" value="1"/>
</dbReference>
<dbReference type="KEGG" id="hara:AArcS_1789"/>
<accession>A0A897MVN8</accession>
<feature type="transmembrane region" description="Helical" evidence="7">
    <location>
        <begin position="101"/>
        <end position="122"/>
    </location>
</feature>
<protein>
    <recommendedName>
        <fullName evidence="7">Probable membrane transporter protein</fullName>
    </recommendedName>
</protein>
<keyword evidence="2" id="KW-0813">Transport</keyword>
<evidence type="ECO:0000313" key="8">
    <source>
        <dbReference type="EMBL" id="QSG02999.1"/>
    </source>
</evidence>
<evidence type="ECO:0000256" key="3">
    <source>
        <dbReference type="ARBA" id="ARBA00022475"/>
    </source>
</evidence>
<feature type="transmembrane region" description="Helical" evidence="7">
    <location>
        <begin position="175"/>
        <end position="199"/>
    </location>
</feature>
<keyword evidence="9" id="KW-1185">Reference proteome</keyword>
<dbReference type="PANTHER" id="PTHR30269:SF37">
    <property type="entry name" value="MEMBRANE TRANSPORTER PROTEIN"/>
    <property type="match status" value="1"/>
</dbReference>
<dbReference type="GeneID" id="70685166"/>
<name>A0A897MVN8_9EURY</name>
<feature type="transmembrane region" description="Helical" evidence="7">
    <location>
        <begin position="46"/>
        <end position="65"/>
    </location>
</feature>